<protein>
    <recommendedName>
        <fullName evidence="4">Cryptic loci regulator 2 C-terminal domain-containing protein</fullName>
    </recommendedName>
</protein>
<dbReference type="KEGG" id="ker:91105421"/>
<organism evidence="2 3">
    <name type="scientific">Kwoniella europaea PYCC6329</name>
    <dbReference type="NCBI Taxonomy" id="1423913"/>
    <lineage>
        <taxon>Eukaryota</taxon>
        <taxon>Fungi</taxon>
        <taxon>Dikarya</taxon>
        <taxon>Basidiomycota</taxon>
        <taxon>Agaricomycotina</taxon>
        <taxon>Tremellomycetes</taxon>
        <taxon>Tremellales</taxon>
        <taxon>Cryptococcaceae</taxon>
        <taxon>Kwoniella</taxon>
    </lineage>
</organism>
<evidence type="ECO:0000313" key="2">
    <source>
        <dbReference type="EMBL" id="WWD08508.1"/>
    </source>
</evidence>
<feature type="compositionally biased region" description="Low complexity" evidence="1">
    <location>
        <begin position="1"/>
        <end position="10"/>
    </location>
</feature>
<dbReference type="EMBL" id="CP144090">
    <property type="protein sequence ID" value="WWD08508.1"/>
    <property type="molecule type" value="Genomic_DNA"/>
</dbReference>
<dbReference type="RefSeq" id="XP_066086475.1">
    <property type="nucleotide sequence ID" value="XM_066230378.1"/>
</dbReference>
<sequence>MPRVSTSTSNSKRRSSRLATQSQSQSQSEIDNSPSWLDPQSQSQQVQIDNSFLSISTASLPPKYSINLALPVDTKLSRNEEKEYRVKGEEFLHDGWRRSDQPEGTLVDLRRKKKRIFALRGYQASLLGDNQQKQKEDAEDQIFWYNAGMKFPCVCSLTKYNHSYTYMTKPPQSTELQAPNKTDSEGPVIAEDPKNLPGWYVGTDPIDLDPSLDHIKEFEIEWNTKHPPFASRISNPETVYEGSPAKVDLEEEMNRLRKGKFKAIEVEPLLPLFLDGEGDKKDQTRHDNLLSPIVTVNRDMNEGQIWEDEVKRRKAYWRKIIRDDDAFGRMWDIIPYPYTHPSRYLAPPIKRKKIKIPPYNLPRAYHSLSHPFHANLPEYIQSNGSRRVYWLIPIHGPIYIPTLNHPLTENIYPGQVVPTTGQLVDQIPDKETDKDTCKKISWTSSLLLPFIRQFLRPLYMDDQRPFGVLGYTFSGSKPDPFLDIPYQSSTNTDDFETRTKHNDNNVGFIDKDKMVKPECGDHLRIYCNLKYSLELRTWLHNVKIPIPNPNTKTNSDDNNDKKEKGEEEEKESKSMRIFYKTRLTLVGDKGEVLMVA</sequence>
<proteinExistence type="predicted"/>
<feature type="compositionally biased region" description="Polar residues" evidence="1">
    <location>
        <begin position="171"/>
        <end position="181"/>
    </location>
</feature>
<reference evidence="2 3" key="1">
    <citation type="submission" date="2024-01" db="EMBL/GenBank/DDBJ databases">
        <title>Comparative genomics of Cryptococcus and Kwoniella reveals pathogenesis evolution and contrasting modes of karyotype evolution via chromosome fusion or intercentromeric recombination.</title>
        <authorList>
            <person name="Coelho M.A."/>
            <person name="David-Palma M."/>
            <person name="Shea T."/>
            <person name="Bowers K."/>
            <person name="McGinley-Smith S."/>
            <person name="Mohammad A.W."/>
            <person name="Gnirke A."/>
            <person name="Yurkov A.M."/>
            <person name="Nowrousian M."/>
            <person name="Sun S."/>
            <person name="Cuomo C.A."/>
            <person name="Heitman J."/>
        </authorList>
    </citation>
    <scope>NUCLEOTIDE SEQUENCE [LARGE SCALE GENOMIC DNA]</scope>
    <source>
        <strain evidence="2 3">PYCC6329</strain>
    </source>
</reference>
<evidence type="ECO:0000256" key="1">
    <source>
        <dbReference type="SAM" id="MobiDB-lite"/>
    </source>
</evidence>
<keyword evidence="3" id="KW-1185">Reference proteome</keyword>
<evidence type="ECO:0008006" key="4">
    <source>
        <dbReference type="Google" id="ProtNLM"/>
    </source>
</evidence>
<feature type="region of interest" description="Disordered" evidence="1">
    <location>
        <begin position="1"/>
        <end position="43"/>
    </location>
</feature>
<feature type="compositionally biased region" description="Polar residues" evidence="1">
    <location>
        <begin position="18"/>
        <end position="43"/>
    </location>
</feature>
<feature type="region of interest" description="Disordered" evidence="1">
    <location>
        <begin position="546"/>
        <end position="573"/>
    </location>
</feature>
<accession>A0AAX4KS14</accession>
<dbReference type="Proteomes" id="UP001358614">
    <property type="component" value="Chromosome 2"/>
</dbReference>
<feature type="region of interest" description="Disordered" evidence="1">
    <location>
        <begin position="171"/>
        <end position="194"/>
    </location>
</feature>
<gene>
    <name evidence="2" type="ORF">V865_006620</name>
</gene>
<feature type="compositionally biased region" description="Basic and acidic residues" evidence="1">
    <location>
        <begin position="554"/>
        <end position="573"/>
    </location>
</feature>
<dbReference type="AlphaFoldDB" id="A0AAX4KS14"/>
<evidence type="ECO:0000313" key="3">
    <source>
        <dbReference type="Proteomes" id="UP001358614"/>
    </source>
</evidence>
<dbReference type="GeneID" id="91105421"/>
<name>A0AAX4KS14_9TREE</name>